<evidence type="ECO:0000256" key="17">
    <source>
        <dbReference type="SAM" id="Phobius"/>
    </source>
</evidence>
<organism evidence="18 19">
    <name type="scientific">Protea cynaroides</name>
    <dbReference type="NCBI Taxonomy" id="273540"/>
    <lineage>
        <taxon>Eukaryota</taxon>
        <taxon>Viridiplantae</taxon>
        <taxon>Streptophyta</taxon>
        <taxon>Embryophyta</taxon>
        <taxon>Tracheophyta</taxon>
        <taxon>Spermatophyta</taxon>
        <taxon>Magnoliopsida</taxon>
        <taxon>Proteales</taxon>
        <taxon>Proteaceae</taxon>
        <taxon>Protea</taxon>
    </lineage>
</organism>
<dbReference type="GO" id="GO:0008654">
    <property type="term" value="P:phospholipid biosynthetic process"/>
    <property type="evidence" value="ECO:0007669"/>
    <property type="project" value="UniProtKB-KW"/>
</dbReference>
<keyword evidence="9 16" id="KW-0812">Transmembrane</keyword>
<evidence type="ECO:0000256" key="4">
    <source>
        <dbReference type="ARBA" id="ARBA00005189"/>
    </source>
</evidence>
<keyword evidence="13 17" id="KW-0472">Membrane</keyword>
<evidence type="ECO:0000256" key="12">
    <source>
        <dbReference type="ARBA" id="ARBA00023098"/>
    </source>
</evidence>
<evidence type="ECO:0000256" key="6">
    <source>
        <dbReference type="ARBA" id="ARBA00012487"/>
    </source>
</evidence>
<dbReference type="PROSITE" id="PS01315">
    <property type="entry name" value="CDS"/>
    <property type="match status" value="1"/>
</dbReference>
<keyword evidence="10 16" id="KW-0548">Nucleotidyltransferase</keyword>
<comment type="catalytic activity">
    <reaction evidence="1 16">
        <text>a 1,2-diacyl-sn-glycero-3-phosphate + CTP + H(+) = a CDP-1,2-diacyl-sn-glycerol + diphosphate</text>
        <dbReference type="Rhea" id="RHEA:16229"/>
        <dbReference type="ChEBI" id="CHEBI:15378"/>
        <dbReference type="ChEBI" id="CHEBI:33019"/>
        <dbReference type="ChEBI" id="CHEBI:37563"/>
        <dbReference type="ChEBI" id="CHEBI:58332"/>
        <dbReference type="ChEBI" id="CHEBI:58608"/>
        <dbReference type="EC" id="2.7.7.41"/>
    </reaction>
</comment>
<accession>A0A9Q0JVM2</accession>
<evidence type="ECO:0000256" key="15">
    <source>
        <dbReference type="ARBA" id="ARBA00023264"/>
    </source>
</evidence>
<feature type="transmembrane region" description="Helical" evidence="17">
    <location>
        <begin position="197"/>
        <end position="218"/>
    </location>
</feature>
<keyword evidence="15" id="KW-1208">Phospholipid metabolism</keyword>
<proteinExistence type="inferred from homology"/>
<sequence>MITSYVETDRFKLIPLSLPSLCPCQSGLSSKALAVAQCASKLKLRLTCDGSRALVRVPWDRRFSMYRDCQILTVVAKANPNQVDEVQAEELSPEVDEGPNSGEMDNNIVVSEPQQRGSQLKKRIVFGIGIGVCAGGVVLAGGSIFTVALAAAVFVGAREYFELVRSNGISQGMTPPPRYVSRVCSLICALMPILTLYFGQIDVSVTSAAFVVAMALLLQRGNPRFAQLSSAMFGLFYCGYLPCFWVKLRCGLVVPALNSEIGTSWPTLLGGRAHWTVGLVATLISISSIIAADTYAFLGGKTFGRTPLTNISPKKTWEGAITGLGGCIATALILSKILQWPTSLLSAAAFGFLNFVGSLFGDLIESMIKRDAGVKDSGSLIPGHGGILDRLDSYVFTGALSYSFVKTFLPLYGV</sequence>
<comment type="subcellular location">
    <subcellularLocation>
        <location evidence="2">Membrane</location>
        <topology evidence="2">Multi-pass membrane protein</topology>
    </subcellularLocation>
</comment>
<keyword evidence="8 16" id="KW-0808">Transferase</keyword>
<evidence type="ECO:0000256" key="9">
    <source>
        <dbReference type="ARBA" id="ARBA00022692"/>
    </source>
</evidence>
<evidence type="ECO:0000256" key="8">
    <source>
        <dbReference type="ARBA" id="ARBA00022679"/>
    </source>
</evidence>
<comment type="pathway">
    <text evidence="4">Lipid metabolism.</text>
</comment>
<dbReference type="OrthoDB" id="10260889at2759"/>
<evidence type="ECO:0000256" key="5">
    <source>
        <dbReference type="ARBA" id="ARBA00010185"/>
    </source>
</evidence>
<keyword evidence="11 17" id="KW-1133">Transmembrane helix</keyword>
<comment type="caution">
    <text evidence="18">The sequence shown here is derived from an EMBL/GenBank/DDBJ whole genome shotgun (WGS) entry which is preliminary data.</text>
</comment>
<dbReference type="Proteomes" id="UP001141806">
    <property type="component" value="Unassembled WGS sequence"/>
</dbReference>
<name>A0A9Q0JVM2_9MAGN</name>
<comment type="pathway">
    <text evidence="3 16">Phospholipid metabolism; CDP-diacylglycerol biosynthesis; CDP-diacylglycerol from sn-glycerol 3-phosphate: step 3/3.</text>
</comment>
<evidence type="ECO:0000256" key="11">
    <source>
        <dbReference type="ARBA" id="ARBA00022989"/>
    </source>
</evidence>
<evidence type="ECO:0000256" key="1">
    <source>
        <dbReference type="ARBA" id="ARBA00001698"/>
    </source>
</evidence>
<dbReference type="EMBL" id="JAMYWD010000012">
    <property type="protein sequence ID" value="KAJ4952100.1"/>
    <property type="molecule type" value="Genomic_DNA"/>
</dbReference>
<evidence type="ECO:0000256" key="13">
    <source>
        <dbReference type="ARBA" id="ARBA00023136"/>
    </source>
</evidence>
<evidence type="ECO:0000256" key="2">
    <source>
        <dbReference type="ARBA" id="ARBA00004141"/>
    </source>
</evidence>
<feature type="transmembrane region" description="Helical" evidence="17">
    <location>
        <begin position="124"/>
        <end position="157"/>
    </location>
</feature>
<evidence type="ECO:0000256" key="16">
    <source>
        <dbReference type="RuleBase" id="RU003938"/>
    </source>
</evidence>
<keyword evidence="14" id="KW-0594">Phospholipid biosynthesis</keyword>
<reference evidence="18" key="1">
    <citation type="journal article" date="2023" name="Plant J.">
        <title>The genome of the king protea, Protea cynaroides.</title>
        <authorList>
            <person name="Chang J."/>
            <person name="Duong T.A."/>
            <person name="Schoeman C."/>
            <person name="Ma X."/>
            <person name="Roodt D."/>
            <person name="Barker N."/>
            <person name="Li Z."/>
            <person name="Van de Peer Y."/>
            <person name="Mizrachi E."/>
        </authorList>
    </citation>
    <scope>NUCLEOTIDE SEQUENCE</scope>
    <source>
        <tissue evidence="18">Young leaves</tissue>
    </source>
</reference>
<feature type="transmembrane region" description="Helical" evidence="17">
    <location>
        <begin position="230"/>
        <end position="248"/>
    </location>
</feature>
<dbReference type="GO" id="GO:0004605">
    <property type="term" value="F:phosphatidate cytidylyltransferase activity"/>
    <property type="evidence" value="ECO:0007669"/>
    <property type="project" value="UniProtKB-EC"/>
</dbReference>
<keyword evidence="12" id="KW-0443">Lipid metabolism</keyword>
<keyword evidence="7" id="KW-0444">Lipid biosynthesis</keyword>
<feature type="transmembrane region" description="Helical" evidence="17">
    <location>
        <begin position="319"/>
        <end position="338"/>
    </location>
</feature>
<dbReference type="AlphaFoldDB" id="A0A9Q0JVM2"/>
<gene>
    <name evidence="18" type="ORF">NE237_028932</name>
</gene>
<evidence type="ECO:0000256" key="10">
    <source>
        <dbReference type="ARBA" id="ARBA00022695"/>
    </source>
</evidence>
<protein>
    <recommendedName>
        <fullName evidence="6 16">Phosphatidate cytidylyltransferase</fullName>
        <ecNumber evidence="6 16">2.7.7.41</ecNumber>
    </recommendedName>
</protein>
<dbReference type="GO" id="GO:0016020">
    <property type="term" value="C:membrane"/>
    <property type="evidence" value="ECO:0007669"/>
    <property type="project" value="UniProtKB-SubCell"/>
</dbReference>
<dbReference type="PANTHER" id="PTHR47101:SF1">
    <property type="entry name" value="PHOSPHATIDATE CYTIDYLYLTRANSFERASE 4, CHLOROPLASTIC"/>
    <property type="match status" value="1"/>
</dbReference>
<dbReference type="InterPro" id="IPR000374">
    <property type="entry name" value="PC_trans"/>
</dbReference>
<comment type="similarity">
    <text evidence="5 16">Belongs to the CDS family.</text>
</comment>
<evidence type="ECO:0000256" key="3">
    <source>
        <dbReference type="ARBA" id="ARBA00005119"/>
    </source>
</evidence>
<evidence type="ECO:0000313" key="18">
    <source>
        <dbReference type="EMBL" id="KAJ4952100.1"/>
    </source>
</evidence>
<dbReference type="PANTHER" id="PTHR47101">
    <property type="entry name" value="PHOSPHATIDATE CYTIDYLYLTRANSFERASE 5, CHLOROPLASTIC"/>
    <property type="match status" value="1"/>
</dbReference>
<dbReference type="Pfam" id="PF01148">
    <property type="entry name" value="CTP_transf_1"/>
    <property type="match status" value="1"/>
</dbReference>
<evidence type="ECO:0000256" key="14">
    <source>
        <dbReference type="ARBA" id="ARBA00023209"/>
    </source>
</evidence>
<evidence type="ECO:0000256" key="7">
    <source>
        <dbReference type="ARBA" id="ARBA00022516"/>
    </source>
</evidence>
<dbReference type="EC" id="2.7.7.41" evidence="6 16"/>
<feature type="transmembrane region" description="Helical" evidence="17">
    <location>
        <begin position="344"/>
        <end position="364"/>
    </location>
</feature>
<keyword evidence="19" id="KW-1185">Reference proteome</keyword>
<evidence type="ECO:0000313" key="19">
    <source>
        <dbReference type="Proteomes" id="UP001141806"/>
    </source>
</evidence>
<feature type="transmembrane region" description="Helical" evidence="17">
    <location>
        <begin position="275"/>
        <end position="298"/>
    </location>
</feature>